<feature type="compositionally biased region" description="Basic and acidic residues" evidence="1">
    <location>
        <begin position="133"/>
        <end position="147"/>
    </location>
</feature>
<name>A0A6N8JNK6_9ACTN</name>
<keyword evidence="3" id="KW-1185">Reference proteome</keyword>
<evidence type="ECO:0000313" key="2">
    <source>
        <dbReference type="EMBL" id="MVX61533.1"/>
    </source>
</evidence>
<feature type="region of interest" description="Disordered" evidence="1">
    <location>
        <begin position="130"/>
        <end position="155"/>
    </location>
</feature>
<dbReference type="RefSeq" id="WP_160346766.1">
    <property type="nucleotide sequence ID" value="NZ_JAOAKZ010000022.1"/>
</dbReference>
<organism evidence="2 3">
    <name type="scientific">Adlercreutzia mucosicola</name>
    <dbReference type="NCBI Taxonomy" id="580026"/>
    <lineage>
        <taxon>Bacteria</taxon>
        <taxon>Bacillati</taxon>
        <taxon>Actinomycetota</taxon>
        <taxon>Coriobacteriia</taxon>
        <taxon>Eggerthellales</taxon>
        <taxon>Eggerthellaceae</taxon>
        <taxon>Adlercreutzia</taxon>
    </lineage>
</organism>
<comment type="caution">
    <text evidence="2">The sequence shown here is derived from an EMBL/GenBank/DDBJ whole genome shotgun (WGS) entry which is preliminary data.</text>
</comment>
<evidence type="ECO:0000256" key="1">
    <source>
        <dbReference type="SAM" id="MobiDB-lite"/>
    </source>
</evidence>
<dbReference type="EMBL" id="WSRR01000023">
    <property type="protein sequence ID" value="MVX61533.1"/>
    <property type="molecule type" value="Genomic_DNA"/>
</dbReference>
<dbReference type="AlphaFoldDB" id="A0A6N8JNK6"/>
<reference evidence="2 3" key="1">
    <citation type="submission" date="2019-12" db="EMBL/GenBank/DDBJ databases">
        <title>Microbes associate with the intestines of laboratory mice.</title>
        <authorList>
            <person name="Navarre W."/>
            <person name="Wong E."/>
        </authorList>
    </citation>
    <scope>NUCLEOTIDE SEQUENCE [LARGE SCALE GENOMIC DNA]</scope>
    <source>
        <strain evidence="2 3">NM66_B29</strain>
    </source>
</reference>
<proteinExistence type="predicted"/>
<dbReference type="Proteomes" id="UP000463388">
    <property type="component" value="Unassembled WGS sequence"/>
</dbReference>
<evidence type="ECO:0000313" key="3">
    <source>
        <dbReference type="Proteomes" id="UP000463388"/>
    </source>
</evidence>
<protein>
    <submittedName>
        <fullName evidence="2">Uncharacterized protein</fullName>
    </submittedName>
</protein>
<gene>
    <name evidence="2" type="ORF">GKZ27_08710</name>
</gene>
<sequence length="817" mass="85379">MDGNALVFRDATSSIDNLIARAQENPLALSLADVILEEPGHAIEGENWRPQLAPYKPWVHDAALDETDELDGTDGDLLIVGALGMGISDEERMALIGDALRGEAAGIGVAAGAERPLTPHELWTLGQTPRWIPPHERETSQNRETLESNRGTTDTCRETNFTACETSGMVRETSSEADEAPGDPYEVADADYFATMVPVQVRRDGDGFALSAVHLSALADHGLPSDRLIVVVPAFIDGVPVVRIASEAFARRFTSGASVRLLVVPDTVEVVGAQAFGSVCAEVVYLGAGVRVYDPAPLDLALPNPRLTARRYRVSPANERFVVVGDCLLERIGAASSPSVGVAAGSADGGGGNIGDCPINGAIGRRTAVSGGPVADDDGSVFRLLFAEAPYGERLALPDGVQIVGPALLAKGVTPPHVIDAPASLARVDGAVPPETVWRGDDPAALARVVARCGGRVTDFQAVEDAQCWYGFAASASASASAPAAVPVPAPASAPDGIEAAVAGSPPAPFAAASASSASREAHLVAGPPAPDSVSRQFSSAAHARMRGASDVSAREAAASAASAMVAPVSAADRLALPRTVDGAPLTIIAERALITAPATLAIPDTVRAVRDGNACKGTRKLMLPEGLLTIGAHCFCSRTLAGPVLIPASVASIGEGSFEYAVVRLAAADAVVHITSDQLMSCFLEAPDDGIPFDFARYDDQLLVGRGLPDHLGALLHRLAAPFRLAPAMRDRIVEALRERTAEACQYVAREGDIAMVRALADAGFLDDGDLFDRQIERLRASNRTDCVLFLMNWQHDRSEAARAAAPQRARDRFAL</sequence>
<dbReference type="OrthoDB" id="3197425at2"/>
<accession>A0A6N8JNK6</accession>